<evidence type="ECO:0000256" key="6">
    <source>
        <dbReference type="SAM" id="Phobius"/>
    </source>
</evidence>
<reference evidence="8 9" key="1">
    <citation type="submission" date="2016-02" db="EMBL/GenBank/DDBJ databases">
        <title>Genome analysis of coral dinoflagellate symbionts highlights evolutionary adaptations to a symbiotic lifestyle.</title>
        <authorList>
            <person name="Aranda M."/>
            <person name="Li Y."/>
            <person name="Liew Y.J."/>
            <person name="Baumgarten S."/>
            <person name="Simakov O."/>
            <person name="Wilson M."/>
            <person name="Piel J."/>
            <person name="Ashoor H."/>
            <person name="Bougouffa S."/>
            <person name="Bajic V.B."/>
            <person name="Ryu T."/>
            <person name="Ravasi T."/>
            <person name="Bayer T."/>
            <person name="Micklem G."/>
            <person name="Kim H."/>
            <person name="Bhak J."/>
            <person name="Lajeunesse T.C."/>
            <person name="Voolstra C.R."/>
        </authorList>
    </citation>
    <scope>NUCLEOTIDE SEQUENCE [LARGE SCALE GENOMIC DNA]</scope>
    <source>
        <strain evidence="8 9">CCMP2467</strain>
    </source>
</reference>
<comment type="subcellular location">
    <subcellularLocation>
        <location evidence="1">Membrane</location>
        <topology evidence="1">Multi-pass membrane protein</topology>
    </subcellularLocation>
</comment>
<dbReference type="Gene3D" id="1.20.120.350">
    <property type="entry name" value="Voltage-gated potassium channels. Chain C"/>
    <property type="match status" value="1"/>
</dbReference>
<proteinExistence type="predicted"/>
<keyword evidence="8" id="KW-0813">Transport</keyword>
<feature type="transmembrane region" description="Helical" evidence="6">
    <location>
        <begin position="668"/>
        <end position="697"/>
    </location>
</feature>
<sequence>MVIILLILIIIIIIIIIISIISIISIIIIIIIIIIIMSITIITIAVIMTSTITTIITTDIFMIMMLMIIIVNHEHACDASEEEAQEGPGLELRIKNTFIEFCVPKEHEHLVRTRTAPSMVSQMGDTSAPSPTDGYMEEGGATSSQRTSPLLTMVPAPSPPAPWALKRDSSSILRSILEDKMEAESERDAAESRGRSASQQAKGRQRSIEKAEAPAAEAAAGEHAAREQRTGALSMPSDHITSWADESENLETGTADPWSAAESDGRREVRLRLPEHIYKELARLWRVVLNRSEPAVESMSIADHQDESVASSLARATGTEATIVFERPQDAKWLVDIRQPPNWTSAQTMSIRGRVLQSADTDASSQVSYDTVGTRRSCSHAIQARRPDEAPAVRKGDDHPPQNRTVILTGIAHHLPVHTVRAEILDLLRRLWNRDGLKFDSETQLHRGAEGGLTVRHSRRPGQELLAASLHGAPGPLQRAGWGRRAVSPWAHVVREPWLSQRKTRSRILEVLVAQALYQPTCLNVQGTRWTNFGYLLIGGSTVIMACQSLGIGPGWIWKSADDCTTVLFTFELLVRIFEKGYLFFVEDDKNWNFFDALVVAISLFSMVMSQQAAASANGQAPNGAAMQKMKVLRTLRLLRLLRLFRVFKGVEEVNRFVELLLNSVRTVFLAMLIVAAVAALVATVIIACGATVNAWLRDHKLPKLPEIH</sequence>
<dbReference type="InterPro" id="IPR043203">
    <property type="entry name" value="VGCC_Ca_Na"/>
</dbReference>
<evidence type="ECO:0000256" key="3">
    <source>
        <dbReference type="ARBA" id="ARBA00022989"/>
    </source>
</evidence>
<dbReference type="Proteomes" id="UP000186817">
    <property type="component" value="Unassembled WGS sequence"/>
</dbReference>
<name>A0A1Q9C4G4_SYMMI</name>
<feature type="compositionally biased region" description="Basic and acidic residues" evidence="5">
    <location>
        <begin position="385"/>
        <end position="400"/>
    </location>
</feature>
<keyword evidence="2 6" id="KW-0812">Transmembrane</keyword>
<evidence type="ECO:0000256" key="2">
    <source>
        <dbReference type="ARBA" id="ARBA00022692"/>
    </source>
</evidence>
<evidence type="ECO:0000313" key="8">
    <source>
        <dbReference type="EMBL" id="OLP77807.1"/>
    </source>
</evidence>
<keyword evidence="8" id="KW-0407">Ion channel</keyword>
<dbReference type="GO" id="GO:0001518">
    <property type="term" value="C:voltage-gated sodium channel complex"/>
    <property type="evidence" value="ECO:0007669"/>
    <property type="project" value="TreeGrafter"/>
</dbReference>
<dbReference type="GO" id="GO:0005248">
    <property type="term" value="F:voltage-gated sodium channel activity"/>
    <property type="evidence" value="ECO:0007669"/>
    <property type="project" value="TreeGrafter"/>
</dbReference>
<keyword evidence="3 6" id="KW-1133">Transmembrane helix</keyword>
<accession>A0A1Q9C4G4</accession>
<organism evidence="8 9">
    <name type="scientific">Symbiodinium microadriaticum</name>
    <name type="common">Dinoflagellate</name>
    <name type="synonym">Zooxanthella microadriatica</name>
    <dbReference type="NCBI Taxonomy" id="2951"/>
    <lineage>
        <taxon>Eukaryota</taxon>
        <taxon>Sar</taxon>
        <taxon>Alveolata</taxon>
        <taxon>Dinophyceae</taxon>
        <taxon>Suessiales</taxon>
        <taxon>Symbiodiniaceae</taxon>
        <taxon>Symbiodinium</taxon>
    </lineage>
</organism>
<dbReference type="PANTHER" id="PTHR10037:SF62">
    <property type="entry name" value="SODIUM CHANNEL PROTEIN 60E"/>
    <property type="match status" value="1"/>
</dbReference>
<dbReference type="InterPro" id="IPR005821">
    <property type="entry name" value="Ion_trans_dom"/>
</dbReference>
<dbReference type="PANTHER" id="PTHR10037">
    <property type="entry name" value="VOLTAGE-GATED CATION CHANNEL CALCIUM AND SODIUM"/>
    <property type="match status" value="1"/>
</dbReference>
<feature type="compositionally biased region" description="Polar residues" evidence="5">
    <location>
        <begin position="115"/>
        <end position="130"/>
    </location>
</feature>
<dbReference type="AlphaFoldDB" id="A0A1Q9C4G4"/>
<feature type="region of interest" description="Disordered" evidence="5">
    <location>
        <begin position="115"/>
        <end position="167"/>
    </location>
</feature>
<feature type="compositionally biased region" description="Polar residues" evidence="5">
    <location>
        <begin position="141"/>
        <end position="150"/>
    </location>
</feature>
<keyword evidence="9" id="KW-1185">Reference proteome</keyword>
<dbReference type="Pfam" id="PF00520">
    <property type="entry name" value="Ion_trans"/>
    <property type="match status" value="1"/>
</dbReference>
<dbReference type="SUPFAM" id="SSF81324">
    <property type="entry name" value="Voltage-gated potassium channels"/>
    <property type="match status" value="1"/>
</dbReference>
<gene>
    <name evidence="8" type="primary">SCN10A</name>
    <name evidence="8" type="ORF">AK812_SmicGene42094</name>
</gene>
<evidence type="ECO:0000256" key="4">
    <source>
        <dbReference type="ARBA" id="ARBA00023136"/>
    </source>
</evidence>
<evidence type="ECO:0000259" key="7">
    <source>
        <dbReference type="Pfam" id="PF00520"/>
    </source>
</evidence>
<feature type="compositionally biased region" description="Low complexity" evidence="5">
    <location>
        <begin position="213"/>
        <end position="222"/>
    </location>
</feature>
<dbReference type="OrthoDB" id="434740at2759"/>
<evidence type="ECO:0000256" key="1">
    <source>
        <dbReference type="ARBA" id="ARBA00004141"/>
    </source>
</evidence>
<comment type="caution">
    <text evidence="8">The sequence shown here is derived from an EMBL/GenBank/DDBJ whole genome shotgun (WGS) entry which is preliminary data.</text>
</comment>
<dbReference type="InterPro" id="IPR027359">
    <property type="entry name" value="Volt_channel_dom_sf"/>
</dbReference>
<dbReference type="EMBL" id="LSRX01001708">
    <property type="protein sequence ID" value="OLP77807.1"/>
    <property type="molecule type" value="Genomic_DNA"/>
</dbReference>
<protein>
    <submittedName>
        <fullName evidence="8">Sodium channel protein type 10 subunit alpha</fullName>
    </submittedName>
</protein>
<feature type="domain" description="Ion transport" evidence="7">
    <location>
        <begin position="530"/>
        <end position="685"/>
    </location>
</feature>
<evidence type="ECO:0000256" key="5">
    <source>
        <dbReference type="SAM" id="MobiDB-lite"/>
    </source>
</evidence>
<feature type="transmembrane region" description="Helical" evidence="6">
    <location>
        <begin position="44"/>
        <end position="71"/>
    </location>
</feature>
<feature type="compositionally biased region" description="Basic and acidic residues" evidence="5">
    <location>
        <begin position="181"/>
        <end position="194"/>
    </location>
</feature>
<evidence type="ECO:0000313" key="9">
    <source>
        <dbReference type="Proteomes" id="UP000186817"/>
    </source>
</evidence>
<feature type="region of interest" description="Disordered" evidence="5">
    <location>
        <begin position="181"/>
        <end position="236"/>
    </location>
</feature>
<feature type="transmembrane region" description="Helical" evidence="6">
    <location>
        <begin position="6"/>
        <end position="37"/>
    </location>
</feature>
<keyword evidence="8" id="KW-0406">Ion transport</keyword>
<keyword evidence="4 6" id="KW-0472">Membrane</keyword>
<feature type="region of interest" description="Disordered" evidence="5">
    <location>
        <begin position="378"/>
        <end position="400"/>
    </location>
</feature>